<dbReference type="GeneID" id="70217021"/>
<gene>
    <name evidence="1" type="ORF">BKA55DRAFT_504119</name>
</gene>
<organism evidence="1 2">
    <name type="scientific">Fusarium redolens</name>
    <dbReference type="NCBI Taxonomy" id="48865"/>
    <lineage>
        <taxon>Eukaryota</taxon>
        <taxon>Fungi</taxon>
        <taxon>Dikarya</taxon>
        <taxon>Ascomycota</taxon>
        <taxon>Pezizomycotina</taxon>
        <taxon>Sordariomycetes</taxon>
        <taxon>Hypocreomycetidae</taxon>
        <taxon>Hypocreales</taxon>
        <taxon>Nectriaceae</taxon>
        <taxon>Fusarium</taxon>
        <taxon>Fusarium redolens species complex</taxon>
    </lineage>
</organism>
<dbReference type="EMBL" id="JAGMUX010000004">
    <property type="protein sequence ID" value="KAH7260947.1"/>
    <property type="molecule type" value="Genomic_DNA"/>
</dbReference>
<protein>
    <submittedName>
        <fullName evidence="1">Uncharacterized protein</fullName>
    </submittedName>
</protein>
<reference evidence="1" key="1">
    <citation type="journal article" date="2021" name="Nat. Commun.">
        <title>Genetic determinants of endophytism in the Arabidopsis root mycobiome.</title>
        <authorList>
            <person name="Mesny F."/>
            <person name="Miyauchi S."/>
            <person name="Thiergart T."/>
            <person name="Pickel B."/>
            <person name="Atanasova L."/>
            <person name="Karlsson M."/>
            <person name="Huettel B."/>
            <person name="Barry K.W."/>
            <person name="Haridas S."/>
            <person name="Chen C."/>
            <person name="Bauer D."/>
            <person name="Andreopoulos W."/>
            <person name="Pangilinan J."/>
            <person name="LaButti K."/>
            <person name="Riley R."/>
            <person name="Lipzen A."/>
            <person name="Clum A."/>
            <person name="Drula E."/>
            <person name="Henrissat B."/>
            <person name="Kohler A."/>
            <person name="Grigoriev I.V."/>
            <person name="Martin F.M."/>
            <person name="Hacquard S."/>
        </authorList>
    </citation>
    <scope>NUCLEOTIDE SEQUENCE</scope>
    <source>
        <strain evidence="1">MPI-CAGE-AT-0023</strain>
    </source>
</reference>
<dbReference type="OrthoDB" id="3596450at2759"/>
<proteinExistence type="predicted"/>
<dbReference type="AlphaFoldDB" id="A0A9P9HQI8"/>
<comment type="caution">
    <text evidence="1">The sequence shown here is derived from an EMBL/GenBank/DDBJ whole genome shotgun (WGS) entry which is preliminary data.</text>
</comment>
<name>A0A9P9HQI8_FUSRE</name>
<accession>A0A9P9HQI8</accession>
<evidence type="ECO:0000313" key="1">
    <source>
        <dbReference type="EMBL" id="KAH7260947.1"/>
    </source>
</evidence>
<sequence length="420" mass="48524">MESCYLPAALKEPDPHFHKFPDLPRDVRLLIWEASLRPRPSKNYNAVHSFRVENWEAEDERSHETIVGHKSPKIYGGRNCSCRHHSEVTVELETGKMTTALDAISKCPEEAKSAFHWDYGMWTACAESRWVISRRFRKNQWRGLKKAVVKDLNVRPLSMCSPLKVERAWQEENRLEKGSDQKLRRSQWYEDFASVINIDDMFFNIVATHPARDLFIIHDERWMHTIVPQATIQAQEQNAIKFFQENAISATSTGSPIIGNIGFVYDSNWVDGLTRNDPNPTTLSLQRISNNPRGHFLLLLYLCVMRMLSLRLWLIDYEHTPCDTCKTKEDAEEEEKKKKKERKVFYRYGEEDLVEVDIQPNVMWVMVDNARCILGTSCGFAEYLSGDPLVTTAPTNPDPFDVWKCVGVLAPRSKVPCLSD</sequence>
<keyword evidence="2" id="KW-1185">Reference proteome</keyword>
<evidence type="ECO:0000313" key="2">
    <source>
        <dbReference type="Proteomes" id="UP000720189"/>
    </source>
</evidence>
<dbReference type="RefSeq" id="XP_046052824.1">
    <property type="nucleotide sequence ID" value="XM_046187067.1"/>
</dbReference>
<dbReference type="Proteomes" id="UP000720189">
    <property type="component" value="Unassembled WGS sequence"/>
</dbReference>